<evidence type="ECO:0000259" key="1">
    <source>
        <dbReference type="Pfam" id="PF03190"/>
    </source>
</evidence>
<sequence length="659" mass="72795">MPNRLAQETSPYLQQHADNPVDWYAWGPEALAESKRSGKPILLSIGYSACHWCHVMAHESFEDADVAKVMNELFVNIKVDREERPDIDQIYQTAQAMLTQRNGGWPLTMFLTAEQVPFFGGTYFPKTARYGLPGFPDLLKRVRAYHDEAGGEIREQNAQLLAALARTGPKASGAVAMPDRGAIDAAFEFLKQSFDGENGGFGGAPKFPHPESIETLLRRYAADGDRDALSMAAFTLAKMAEGGIFDQLGGGFARYSVDDEWAIPHFEKMLYDNGWLLRLYADAWLATREPLFERTAEETAAWVMREMQSSEGGYYSSLDADSEGHEGKYYVWTPDEVKALLKPEEYAVVAPHYGLDGAPNFENVAWNFIVTGPVTDSALLESARKKLFVAREKRIRPGRDDKVLVSWNALMIAGMARAARAFGKPEWLASARRSLAFIRQQMWKDGRLLATYKDGRAHLDAYLDDYAFLLAALLEAMQASHEPGDLEWATQLGDVLLEHFQDAQDGGFFFTAHDHETLIHRPKPGHDNATPSGNGVAALALNRLAYLTGEMRFRDAAERTLALYAPQIARHPAGFGSLIATLEEMLVPPRLVKLSGPEDAIAPWKAMLDAVYMPATMVVSQPGASSVNALVCEGVTCLPPITSEAALRETLKIPTIASS</sequence>
<dbReference type="PANTHER" id="PTHR42899">
    <property type="entry name" value="SPERMATOGENESIS-ASSOCIATED PROTEIN 20"/>
    <property type="match status" value="1"/>
</dbReference>
<proteinExistence type="predicted"/>
<dbReference type="RefSeq" id="WP_171088858.1">
    <property type="nucleotide sequence ID" value="NZ_CP053069.1"/>
</dbReference>
<dbReference type="InterPro" id="IPR012341">
    <property type="entry name" value="6hp_glycosidase-like_sf"/>
</dbReference>
<reference evidence="2 3" key="1">
    <citation type="submission" date="2020-04" db="EMBL/GenBank/DDBJ databases">
        <title>Usitatibacter rugosus gen. nov., sp. nov. and Usitatibacter palustris sp. nov., novel members of Usitatibacteraceae fam. nov. within the order Nitrosomonadales isolated from soil.</title>
        <authorList>
            <person name="Huber K.J."/>
            <person name="Neumann-Schaal M."/>
            <person name="Geppert A."/>
            <person name="Luckner M."/>
            <person name="Wanner G."/>
            <person name="Overmann J."/>
        </authorList>
    </citation>
    <scope>NUCLEOTIDE SEQUENCE [LARGE SCALE GENOMIC DNA]</scope>
    <source>
        <strain evidence="2 3">0125_3</strain>
    </source>
</reference>
<dbReference type="InterPro" id="IPR036249">
    <property type="entry name" value="Thioredoxin-like_sf"/>
</dbReference>
<keyword evidence="3" id="KW-1185">Reference proteome</keyword>
<dbReference type="GO" id="GO:0005975">
    <property type="term" value="P:carbohydrate metabolic process"/>
    <property type="evidence" value="ECO:0007669"/>
    <property type="project" value="InterPro"/>
</dbReference>
<dbReference type="InterPro" id="IPR004879">
    <property type="entry name" value="Ssp411-like_TRX"/>
</dbReference>
<protein>
    <recommendedName>
        <fullName evidence="1">Spermatogenesis-associated protein 20-like TRX domain-containing protein</fullName>
    </recommendedName>
</protein>
<name>A0A6M4GQ21_9PROT</name>
<dbReference type="Gene3D" id="3.40.30.10">
    <property type="entry name" value="Glutaredoxin"/>
    <property type="match status" value="1"/>
</dbReference>
<dbReference type="Proteomes" id="UP000501534">
    <property type="component" value="Chromosome"/>
</dbReference>
<dbReference type="InterPro" id="IPR008928">
    <property type="entry name" value="6-hairpin_glycosidase_sf"/>
</dbReference>
<dbReference type="KEGG" id="uru:DSM104443_00201"/>
<gene>
    <name evidence="2" type="ORF">DSM104443_00201</name>
</gene>
<organism evidence="2 3">
    <name type="scientific">Usitatibacter rugosus</name>
    <dbReference type="NCBI Taxonomy" id="2732067"/>
    <lineage>
        <taxon>Bacteria</taxon>
        <taxon>Pseudomonadati</taxon>
        <taxon>Pseudomonadota</taxon>
        <taxon>Betaproteobacteria</taxon>
        <taxon>Nitrosomonadales</taxon>
        <taxon>Usitatibacteraceae</taxon>
        <taxon>Usitatibacter</taxon>
    </lineage>
</organism>
<dbReference type="EMBL" id="CP053069">
    <property type="protein sequence ID" value="QJR09165.1"/>
    <property type="molecule type" value="Genomic_DNA"/>
</dbReference>
<dbReference type="PIRSF" id="PIRSF006402">
    <property type="entry name" value="UCP006402_thioredoxin"/>
    <property type="match status" value="1"/>
</dbReference>
<accession>A0A6M4GQ21</accession>
<dbReference type="Gene3D" id="1.50.10.10">
    <property type="match status" value="1"/>
</dbReference>
<dbReference type="Pfam" id="PF03190">
    <property type="entry name" value="Thioredox_DsbH"/>
    <property type="match status" value="1"/>
</dbReference>
<dbReference type="SUPFAM" id="SSF48208">
    <property type="entry name" value="Six-hairpin glycosidases"/>
    <property type="match status" value="1"/>
</dbReference>
<evidence type="ECO:0000313" key="3">
    <source>
        <dbReference type="Proteomes" id="UP000501534"/>
    </source>
</evidence>
<dbReference type="PANTHER" id="PTHR42899:SF1">
    <property type="entry name" value="SPERMATOGENESIS-ASSOCIATED PROTEIN 20"/>
    <property type="match status" value="1"/>
</dbReference>
<dbReference type="InterPro" id="IPR024705">
    <property type="entry name" value="Ssp411"/>
</dbReference>
<dbReference type="CDD" id="cd02955">
    <property type="entry name" value="SSP411"/>
    <property type="match status" value="1"/>
</dbReference>
<evidence type="ECO:0000313" key="2">
    <source>
        <dbReference type="EMBL" id="QJR09165.1"/>
    </source>
</evidence>
<dbReference type="SUPFAM" id="SSF52833">
    <property type="entry name" value="Thioredoxin-like"/>
    <property type="match status" value="1"/>
</dbReference>
<feature type="domain" description="Spermatogenesis-associated protein 20-like TRX" evidence="1">
    <location>
        <begin position="2"/>
        <end position="164"/>
    </location>
</feature>
<dbReference type="AlphaFoldDB" id="A0A6M4GQ21"/>